<dbReference type="InterPro" id="IPR050879">
    <property type="entry name" value="Acyltransferase_3"/>
</dbReference>
<dbReference type="InterPro" id="IPR002656">
    <property type="entry name" value="Acyl_transf_3_dom"/>
</dbReference>
<accession>A0A8H7A920</accession>
<feature type="transmembrane region" description="Helical" evidence="2">
    <location>
        <begin position="490"/>
        <end position="511"/>
    </location>
</feature>
<protein>
    <recommendedName>
        <fullName evidence="3">Acyltransferase 3 domain-containing protein</fullName>
    </recommendedName>
</protein>
<proteinExistence type="predicted"/>
<keyword evidence="2" id="KW-1133">Transmembrane helix</keyword>
<evidence type="ECO:0000256" key="2">
    <source>
        <dbReference type="SAM" id="Phobius"/>
    </source>
</evidence>
<feature type="transmembrane region" description="Helical" evidence="2">
    <location>
        <begin position="98"/>
        <end position="121"/>
    </location>
</feature>
<reference evidence="4" key="1">
    <citation type="submission" date="2020-02" db="EMBL/GenBank/DDBJ databases">
        <authorList>
            <person name="Palmer J.M."/>
        </authorList>
    </citation>
    <scope>NUCLEOTIDE SEQUENCE</scope>
    <source>
        <strain evidence="4">EPUS1.4</strain>
        <tissue evidence="4">Thallus</tissue>
    </source>
</reference>
<dbReference type="GO" id="GO:0016747">
    <property type="term" value="F:acyltransferase activity, transferring groups other than amino-acyl groups"/>
    <property type="evidence" value="ECO:0007669"/>
    <property type="project" value="InterPro"/>
</dbReference>
<feature type="transmembrane region" description="Helical" evidence="2">
    <location>
        <begin position="317"/>
        <end position="334"/>
    </location>
</feature>
<evidence type="ECO:0000313" key="4">
    <source>
        <dbReference type="EMBL" id="KAF7503194.1"/>
    </source>
</evidence>
<keyword evidence="5" id="KW-1185">Reference proteome</keyword>
<feature type="compositionally biased region" description="Low complexity" evidence="1">
    <location>
        <begin position="1"/>
        <end position="17"/>
    </location>
</feature>
<organism evidence="4 5">
    <name type="scientific">Endocarpon pusillum</name>
    <dbReference type="NCBI Taxonomy" id="364733"/>
    <lineage>
        <taxon>Eukaryota</taxon>
        <taxon>Fungi</taxon>
        <taxon>Dikarya</taxon>
        <taxon>Ascomycota</taxon>
        <taxon>Pezizomycotina</taxon>
        <taxon>Eurotiomycetes</taxon>
        <taxon>Chaetothyriomycetidae</taxon>
        <taxon>Verrucariales</taxon>
        <taxon>Verrucariaceae</taxon>
        <taxon>Endocarpon</taxon>
    </lineage>
</organism>
<dbReference type="OrthoDB" id="5819582at2759"/>
<feature type="transmembrane region" description="Helical" evidence="2">
    <location>
        <begin position="379"/>
        <end position="400"/>
    </location>
</feature>
<feature type="transmembrane region" description="Helical" evidence="2">
    <location>
        <begin position="162"/>
        <end position="181"/>
    </location>
</feature>
<dbReference type="PANTHER" id="PTHR23028:SF134">
    <property type="entry name" value="PUTATIVE (AFU_ORTHOLOGUE AFUA_4G08520)-RELATED"/>
    <property type="match status" value="1"/>
</dbReference>
<dbReference type="EMBL" id="JAACFV010000192">
    <property type="protein sequence ID" value="KAF7503194.1"/>
    <property type="molecule type" value="Genomic_DNA"/>
</dbReference>
<sequence length="543" mass="61209">MSAAQSLLRSSTDSSLTPHGSDHDLSSLSSPLDARLSYLGTPLKHQSLSAMRQHVLCYVATLTRICLRSSAALLPSFMRDWKKVESTHLPLSRGKHALAALNGLRGVACLIVFNYHFIFVWTHSADVSWGTVIDTEGLEEKEVIKYQGNDQKSPLQLPFIRLIYAGHAMVIVFFVISGYVLSHKPMKLMRAGKFEELQRVLSSSVFRRGIRLFAPTLIGTFITMLFTSAGYFEAGKGERTDPVTYQGNNEEHPILYSTFYEQSSDWLRSVGTLVSNVWCWDLYFNNYDPHLWTIPLEFRSSIVLFVTVLGFSRVRPIPRLTLLFGLVSLCLAYWARWEVFLFLAGMMFAELDLISGIFTEAPLLDEEKDTSRSQRSFGWAWGAIMLVGLFLNSCPSAQPYNAPGYMYLSTFVPEPYNWQPGRPLQAIGGCLMVWSFMHLPKIQRIFTTAVAQYLGQISYAFYIVHGPILHGFGYGFVLRCWSLTGKETNVGFASGLALAMLVVLPIAIWAADLFWRAVDTPCVELARWIEMRLSSGLNDTNER</sequence>
<dbReference type="PANTHER" id="PTHR23028">
    <property type="entry name" value="ACETYLTRANSFERASE"/>
    <property type="match status" value="1"/>
</dbReference>
<gene>
    <name evidence="4" type="ORF">GJ744_004227</name>
</gene>
<evidence type="ECO:0000313" key="5">
    <source>
        <dbReference type="Proteomes" id="UP000606974"/>
    </source>
</evidence>
<keyword evidence="2" id="KW-0472">Membrane</keyword>
<dbReference type="AlphaFoldDB" id="A0A8H7A920"/>
<dbReference type="Proteomes" id="UP000606974">
    <property type="component" value="Unassembled WGS sequence"/>
</dbReference>
<feature type="transmembrane region" description="Helical" evidence="2">
    <location>
        <begin position="340"/>
        <end position="358"/>
    </location>
</feature>
<feature type="transmembrane region" description="Helical" evidence="2">
    <location>
        <begin position="212"/>
        <end position="232"/>
    </location>
</feature>
<dbReference type="Pfam" id="PF01757">
    <property type="entry name" value="Acyl_transf_3"/>
    <property type="match status" value="1"/>
</dbReference>
<evidence type="ECO:0000259" key="3">
    <source>
        <dbReference type="Pfam" id="PF01757"/>
    </source>
</evidence>
<keyword evidence="2" id="KW-0812">Transmembrane</keyword>
<feature type="region of interest" description="Disordered" evidence="1">
    <location>
        <begin position="1"/>
        <end position="28"/>
    </location>
</feature>
<comment type="caution">
    <text evidence="4">The sequence shown here is derived from an EMBL/GenBank/DDBJ whole genome shotgun (WGS) entry which is preliminary data.</text>
</comment>
<name>A0A8H7A920_9EURO</name>
<feature type="domain" description="Acyltransferase 3" evidence="3">
    <location>
        <begin position="99"/>
        <end position="507"/>
    </location>
</feature>
<feature type="transmembrane region" description="Helical" evidence="2">
    <location>
        <begin position="459"/>
        <end position="478"/>
    </location>
</feature>
<feature type="transmembrane region" description="Helical" evidence="2">
    <location>
        <begin position="290"/>
        <end position="310"/>
    </location>
</feature>
<evidence type="ECO:0000256" key="1">
    <source>
        <dbReference type="SAM" id="MobiDB-lite"/>
    </source>
</evidence>